<feature type="transmembrane region" description="Helical" evidence="1">
    <location>
        <begin position="101"/>
        <end position="122"/>
    </location>
</feature>
<dbReference type="AlphaFoldDB" id="A0A496PJ37"/>
<feature type="transmembrane region" description="Helical" evidence="1">
    <location>
        <begin position="260"/>
        <end position="284"/>
    </location>
</feature>
<organism evidence="2 3">
    <name type="scientific">Galactobacter caseinivorans</name>
    <dbReference type="NCBI Taxonomy" id="2676123"/>
    <lineage>
        <taxon>Bacteria</taxon>
        <taxon>Bacillati</taxon>
        <taxon>Actinomycetota</taxon>
        <taxon>Actinomycetes</taxon>
        <taxon>Micrococcales</taxon>
        <taxon>Micrococcaceae</taxon>
        <taxon>Galactobacter</taxon>
    </lineage>
</organism>
<dbReference type="RefSeq" id="WP_121485172.1">
    <property type="nucleotide sequence ID" value="NZ_QQXL01000004.1"/>
</dbReference>
<keyword evidence="1" id="KW-0812">Transmembrane</keyword>
<dbReference type="Pfam" id="PF06166">
    <property type="entry name" value="DUF979"/>
    <property type="match status" value="1"/>
</dbReference>
<feature type="transmembrane region" description="Helical" evidence="1">
    <location>
        <begin position="134"/>
        <end position="158"/>
    </location>
</feature>
<dbReference type="EMBL" id="QQXL01000004">
    <property type="protein sequence ID" value="RKW70522.1"/>
    <property type="molecule type" value="Genomic_DNA"/>
</dbReference>
<evidence type="ECO:0000313" key="3">
    <source>
        <dbReference type="Proteomes" id="UP000273119"/>
    </source>
</evidence>
<accession>A0A496PJ37</accession>
<keyword evidence="1" id="KW-0472">Membrane</keyword>
<feature type="transmembrane region" description="Helical" evidence="1">
    <location>
        <begin position="296"/>
        <end position="321"/>
    </location>
</feature>
<sequence length="324" mass="34199">MINSEWMYWLIGAFFLVVAVMIATNQDHPKRAGSSAFWGLLGLCFFYSTWVQAKAAPAWILGCAVLVLVILAGFKFMGAGPESTTSPQERAASAARLRNKLFIPALAVPVVTVIVALGAPLIKINNKPLLAEGTATLTGLGLGAIVALIVAFVILRPVKPAVPFRESTRLLEAIGWAALLPQMLSTLGTLFTQAGVGKAVGDIFGSIVPQDVLIWGVVAYCVGTALFTMIMGNAFAAFPIMTAAVGWPILVQNFDGNAPAIFAMGMLAGFCGTLCTPMAANFNIVPAALLEMKNKYGPIVAQAPTAGMLLIVTIACMYFFAFPH</sequence>
<comment type="caution">
    <text evidence="2">The sequence shown here is derived from an EMBL/GenBank/DDBJ whole genome shotgun (WGS) entry which is preliminary data.</text>
</comment>
<feature type="transmembrane region" description="Helical" evidence="1">
    <location>
        <begin position="170"/>
        <end position="192"/>
    </location>
</feature>
<feature type="transmembrane region" description="Helical" evidence="1">
    <location>
        <begin position="59"/>
        <end position="80"/>
    </location>
</feature>
<gene>
    <name evidence="2" type="ORF">DWQ67_08620</name>
</gene>
<dbReference type="InterPro" id="IPR009323">
    <property type="entry name" value="DUF979"/>
</dbReference>
<dbReference type="Proteomes" id="UP000273119">
    <property type="component" value="Unassembled WGS sequence"/>
</dbReference>
<protein>
    <submittedName>
        <fullName evidence="2">DUF979 domain-containing protein</fullName>
    </submittedName>
</protein>
<name>A0A496PJ37_9MICC</name>
<keyword evidence="3" id="KW-1185">Reference proteome</keyword>
<evidence type="ECO:0000313" key="2">
    <source>
        <dbReference type="EMBL" id="RKW70522.1"/>
    </source>
</evidence>
<reference evidence="2 3" key="1">
    <citation type="submission" date="2018-07" db="EMBL/GenBank/DDBJ databases">
        <title>Arthrobacter sp. nov., isolated from raw cow's milk with high bacterial count.</title>
        <authorList>
            <person name="Hahne J."/>
            <person name="Isele D."/>
            <person name="Lipski A."/>
        </authorList>
    </citation>
    <scope>NUCLEOTIDE SEQUENCE [LARGE SCALE GENOMIC DNA]</scope>
    <source>
        <strain evidence="2 3">JZ R-183</strain>
    </source>
</reference>
<proteinExistence type="predicted"/>
<feature type="transmembrane region" description="Helical" evidence="1">
    <location>
        <begin position="6"/>
        <end position="24"/>
    </location>
</feature>
<keyword evidence="1" id="KW-1133">Transmembrane helix</keyword>
<feature type="transmembrane region" description="Helical" evidence="1">
    <location>
        <begin position="212"/>
        <end position="230"/>
    </location>
</feature>
<feature type="transmembrane region" description="Helical" evidence="1">
    <location>
        <begin position="36"/>
        <end position="53"/>
    </location>
</feature>
<evidence type="ECO:0000256" key="1">
    <source>
        <dbReference type="SAM" id="Phobius"/>
    </source>
</evidence>